<feature type="region of interest" description="Disordered" evidence="1">
    <location>
        <begin position="230"/>
        <end position="254"/>
    </location>
</feature>
<feature type="compositionally biased region" description="Low complexity" evidence="1">
    <location>
        <begin position="78"/>
        <end position="87"/>
    </location>
</feature>
<organism evidence="3 4">
    <name type="scientific">Parascedosporium putredinis</name>
    <dbReference type="NCBI Taxonomy" id="1442378"/>
    <lineage>
        <taxon>Eukaryota</taxon>
        <taxon>Fungi</taxon>
        <taxon>Dikarya</taxon>
        <taxon>Ascomycota</taxon>
        <taxon>Pezizomycotina</taxon>
        <taxon>Sordariomycetes</taxon>
        <taxon>Hypocreomycetidae</taxon>
        <taxon>Microascales</taxon>
        <taxon>Microascaceae</taxon>
        <taxon>Parascedosporium</taxon>
    </lineage>
</organism>
<protein>
    <submittedName>
        <fullName evidence="3">Uncharacterized protein</fullName>
    </submittedName>
</protein>
<dbReference type="OrthoDB" id="5411141at2759"/>
<reference evidence="3" key="1">
    <citation type="submission" date="2022-11" db="EMBL/GenBank/DDBJ databases">
        <authorList>
            <person name="Scott C."/>
            <person name="Bruce N."/>
        </authorList>
    </citation>
    <scope>NUCLEOTIDE SEQUENCE</scope>
</reference>
<comment type="caution">
    <text evidence="3">The sequence shown here is derived from an EMBL/GenBank/DDBJ whole genome shotgun (WGS) entry which is preliminary data.</text>
</comment>
<gene>
    <name evidence="3" type="ORF">PPNO1_LOCUS8620</name>
</gene>
<name>A0A9P1HAI6_9PEZI</name>
<keyword evidence="2" id="KW-0472">Membrane</keyword>
<evidence type="ECO:0000256" key="2">
    <source>
        <dbReference type="SAM" id="Phobius"/>
    </source>
</evidence>
<dbReference type="EMBL" id="CALLCH030000019">
    <property type="protein sequence ID" value="CAI4219047.1"/>
    <property type="molecule type" value="Genomic_DNA"/>
</dbReference>
<feature type="region of interest" description="Disordered" evidence="1">
    <location>
        <begin position="181"/>
        <end position="200"/>
    </location>
</feature>
<sequence>MAPSQLLSRTLADQAEGEVRRRRPRSAGNDIRTLTARPHASVSNPFGGIGLDPNADPALNVQNPQETETETETETDTDSPTSSPTSVVVVSTPDAVVPSISASITPILETVKSFSTTTVYPTETPLPVSDKEFGPKHDPDKIVQTKSDAAAEHVMIGGAFVGVCVLTWLVWRFTNARKKRGSTLTTTSDGSYGSPSKGSLSRQAQLGKLLGAIPWLRDRPFAQKWHALEDGQPDMSEKERENQRAQAGSEGFNFNFGVQQPSTSGSLGMPQLNTDVGQVPYATVEVSPVSSLGVSTSPSPYGNIDTMHPSNAPRPAVVASHQHQVSNASVEGQYGTWVYRTMPDGSASQPGTYDMQQRQAYRLSEISSLSSGFGDGDIIIQQSWQGQGLMAGAVAPAGTVPQPPPAAAAAVPQNARQSMSQATDAGWSRRDTVYTQTSEDLPPRFRNINSWVDQQKGRIQRAVTRAKDGGANPNGGVDDVVPPVPGLPAGTGPHGLPPEPQYNMMMPDGEVPRRVEM</sequence>
<proteinExistence type="predicted"/>
<keyword evidence="4" id="KW-1185">Reference proteome</keyword>
<dbReference type="AlphaFoldDB" id="A0A9P1HAI6"/>
<keyword evidence="2" id="KW-1133">Transmembrane helix</keyword>
<feature type="transmembrane region" description="Helical" evidence="2">
    <location>
        <begin position="154"/>
        <end position="171"/>
    </location>
</feature>
<feature type="region of interest" description="Disordered" evidence="1">
    <location>
        <begin position="485"/>
        <end position="517"/>
    </location>
</feature>
<feature type="compositionally biased region" description="Acidic residues" evidence="1">
    <location>
        <begin position="67"/>
        <end position="77"/>
    </location>
</feature>
<evidence type="ECO:0000313" key="3">
    <source>
        <dbReference type="EMBL" id="CAI4219047.1"/>
    </source>
</evidence>
<evidence type="ECO:0000313" key="4">
    <source>
        <dbReference type="Proteomes" id="UP000838763"/>
    </source>
</evidence>
<feature type="compositionally biased region" description="Polar residues" evidence="1">
    <location>
        <begin position="182"/>
        <end position="200"/>
    </location>
</feature>
<dbReference type="Proteomes" id="UP000838763">
    <property type="component" value="Unassembled WGS sequence"/>
</dbReference>
<keyword evidence="2" id="KW-0812">Transmembrane</keyword>
<feature type="region of interest" description="Disordered" evidence="1">
    <location>
        <begin position="1"/>
        <end position="87"/>
    </location>
</feature>
<feature type="compositionally biased region" description="Basic and acidic residues" evidence="1">
    <location>
        <begin position="230"/>
        <end position="243"/>
    </location>
</feature>
<evidence type="ECO:0000256" key="1">
    <source>
        <dbReference type="SAM" id="MobiDB-lite"/>
    </source>
</evidence>
<accession>A0A9P1HAI6</accession>